<evidence type="ECO:0000313" key="4">
    <source>
        <dbReference type="Proteomes" id="UP000235093"/>
    </source>
</evidence>
<keyword evidence="1" id="KW-0812">Transmembrane</keyword>
<sequence length="221" mass="24985">MMKEKGKRFLGIGSILVVGFVIWTVLIQRVDVQTLGVNGTDIGFATINCWFHQLTGVHMEIYTITDWLGLVPIFICMIFGGIGCVQLMKGRSLFKVDYDIILLGIYYVLVVFGYLIFEMIPINYRPILIEGFMEASYPSSTTLLVLCVMPTLIEQINRRSKNEIVKKVIKALVICFSAFMVFGRLISGVHWLTDIVGSIMLSIGLFCIYKAAVLLCYKREN</sequence>
<dbReference type="AlphaFoldDB" id="A0A2N5PSP7"/>
<evidence type="ECO:0000313" key="3">
    <source>
        <dbReference type="EMBL" id="PLT74064.1"/>
    </source>
</evidence>
<evidence type="ECO:0000259" key="2">
    <source>
        <dbReference type="SMART" id="SM00014"/>
    </source>
</evidence>
<feature type="transmembrane region" description="Helical" evidence="1">
    <location>
        <begin position="137"/>
        <end position="156"/>
    </location>
</feature>
<keyword evidence="1" id="KW-0472">Membrane</keyword>
<dbReference type="Pfam" id="PF01569">
    <property type="entry name" value="PAP2"/>
    <property type="match status" value="1"/>
</dbReference>
<gene>
    <name evidence="3" type="ORF">CDL23_10570</name>
</gene>
<feature type="transmembrane region" description="Helical" evidence="1">
    <location>
        <begin position="67"/>
        <end position="88"/>
    </location>
</feature>
<accession>A0A2N5PSP7</accession>
<proteinExistence type="predicted"/>
<evidence type="ECO:0000256" key="1">
    <source>
        <dbReference type="SAM" id="Phobius"/>
    </source>
</evidence>
<feature type="domain" description="Phosphatidic acid phosphatase type 2/haloperoxidase" evidence="2">
    <location>
        <begin position="95"/>
        <end position="210"/>
    </location>
</feature>
<protein>
    <submittedName>
        <fullName evidence="3">Phosphoesterase PA-phosphatase</fullName>
    </submittedName>
</protein>
<dbReference type="InterPro" id="IPR000326">
    <property type="entry name" value="PAP2/HPO"/>
</dbReference>
<dbReference type="Gene3D" id="1.20.144.10">
    <property type="entry name" value="Phosphatidic acid phosphatase type 2/haloperoxidase"/>
    <property type="match status" value="1"/>
</dbReference>
<feature type="transmembrane region" description="Helical" evidence="1">
    <location>
        <begin position="168"/>
        <end position="189"/>
    </location>
</feature>
<feature type="transmembrane region" description="Helical" evidence="1">
    <location>
        <begin position="100"/>
        <end position="117"/>
    </location>
</feature>
<organism evidence="3 4">
    <name type="scientific">Mediterraneibacter gnavus</name>
    <name type="common">Ruminococcus gnavus</name>
    <dbReference type="NCBI Taxonomy" id="33038"/>
    <lineage>
        <taxon>Bacteria</taxon>
        <taxon>Bacillati</taxon>
        <taxon>Bacillota</taxon>
        <taxon>Clostridia</taxon>
        <taxon>Lachnospirales</taxon>
        <taxon>Lachnospiraceae</taxon>
        <taxon>Mediterraneibacter</taxon>
    </lineage>
</organism>
<dbReference type="Proteomes" id="UP000235093">
    <property type="component" value="Unassembled WGS sequence"/>
</dbReference>
<keyword evidence="1" id="KW-1133">Transmembrane helix</keyword>
<feature type="transmembrane region" description="Helical" evidence="1">
    <location>
        <begin position="195"/>
        <end position="217"/>
    </location>
</feature>
<reference evidence="3 4" key="1">
    <citation type="journal article" date="2017" name="Genome Med.">
        <title>A novel Ruminococcus gnavus clade enriched in inflammatory bowel disease patients.</title>
        <authorList>
            <person name="Hall A.B."/>
            <person name="Yassour M."/>
            <person name="Sauk J."/>
            <person name="Garner A."/>
            <person name="Jiang X."/>
            <person name="Arthur T."/>
            <person name="Lagoudas G.K."/>
            <person name="Vatanen T."/>
            <person name="Fornelos N."/>
            <person name="Wilson R."/>
            <person name="Bertha M."/>
            <person name="Cohen M."/>
            <person name="Garber J."/>
            <person name="Khalili H."/>
            <person name="Gevers D."/>
            <person name="Ananthakrishnan A.N."/>
            <person name="Kugathasan S."/>
            <person name="Lander E.S."/>
            <person name="Blainey P."/>
            <person name="Vlamakis H."/>
            <person name="Xavier R.J."/>
            <person name="Huttenhower C."/>
        </authorList>
    </citation>
    <scope>NUCLEOTIDE SEQUENCE [LARGE SCALE GENOMIC DNA]</scope>
    <source>
        <strain evidence="3 4">RJX1125</strain>
    </source>
</reference>
<dbReference type="SMART" id="SM00014">
    <property type="entry name" value="acidPPc"/>
    <property type="match status" value="1"/>
</dbReference>
<dbReference type="SUPFAM" id="SSF48317">
    <property type="entry name" value="Acid phosphatase/Vanadium-dependent haloperoxidase"/>
    <property type="match status" value="1"/>
</dbReference>
<feature type="transmembrane region" description="Helical" evidence="1">
    <location>
        <begin position="9"/>
        <end position="27"/>
    </location>
</feature>
<name>A0A2N5PSP7_MEDGN</name>
<comment type="caution">
    <text evidence="3">The sequence shown here is derived from an EMBL/GenBank/DDBJ whole genome shotgun (WGS) entry which is preliminary data.</text>
</comment>
<dbReference type="EMBL" id="NIHT01000015">
    <property type="protein sequence ID" value="PLT74064.1"/>
    <property type="molecule type" value="Genomic_DNA"/>
</dbReference>
<dbReference type="InterPro" id="IPR036938">
    <property type="entry name" value="PAP2/HPO_sf"/>
</dbReference>